<dbReference type="InterPro" id="IPR036942">
    <property type="entry name" value="Beta-barrel_TonB_sf"/>
</dbReference>
<keyword evidence="7 10" id="KW-0472">Membrane</keyword>
<evidence type="ECO:0000256" key="6">
    <source>
        <dbReference type="ARBA" id="ARBA00023077"/>
    </source>
</evidence>
<dbReference type="PANTHER" id="PTHR30069">
    <property type="entry name" value="TONB-DEPENDENT OUTER MEMBRANE RECEPTOR"/>
    <property type="match status" value="1"/>
</dbReference>
<dbReference type="InterPro" id="IPR037066">
    <property type="entry name" value="Plug_dom_sf"/>
</dbReference>
<dbReference type="PROSITE" id="PS01156">
    <property type="entry name" value="TONB_DEPENDENT_REC_2"/>
    <property type="match status" value="1"/>
</dbReference>
<dbReference type="CDD" id="cd01347">
    <property type="entry name" value="ligand_gated_channel"/>
    <property type="match status" value="1"/>
</dbReference>
<feature type="domain" description="TonB-dependent receptor-like beta-barrel" evidence="14">
    <location>
        <begin position="283"/>
        <end position="707"/>
    </location>
</feature>
<dbReference type="InterPro" id="IPR010949">
    <property type="entry name" value="TonB_Hb/transfer/lactofer_rcpt"/>
</dbReference>
<dbReference type="SUPFAM" id="SSF56935">
    <property type="entry name" value="Porins"/>
    <property type="match status" value="1"/>
</dbReference>
<dbReference type="InterPro" id="IPR010917">
    <property type="entry name" value="TonB_rcpt_CS"/>
</dbReference>
<dbReference type="InterPro" id="IPR039426">
    <property type="entry name" value="TonB-dep_rcpt-like"/>
</dbReference>
<dbReference type="Gene3D" id="2.170.130.10">
    <property type="entry name" value="TonB-dependent receptor, plug domain"/>
    <property type="match status" value="1"/>
</dbReference>
<dbReference type="GO" id="GO:0009279">
    <property type="term" value="C:cell outer membrane"/>
    <property type="evidence" value="ECO:0007669"/>
    <property type="project" value="UniProtKB-SubCell"/>
</dbReference>
<evidence type="ECO:0000259" key="15">
    <source>
        <dbReference type="Pfam" id="PF07715"/>
    </source>
</evidence>
<dbReference type="AlphaFoldDB" id="A0A2S0MPY1"/>
<evidence type="ECO:0000256" key="3">
    <source>
        <dbReference type="ARBA" id="ARBA00022452"/>
    </source>
</evidence>
<evidence type="ECO:0000256" key="10">
    <source>
        <dbReference type="PROSITE-ProRule" id="PRU01360"/>
    </source>
</evidence>
<dbReference type="GO" id="GO:0015344">
    <property type="term" value="F:siderophore uptake transmembrane transporter activity"/>
    <property type="evidence" value="ECO:0007669"/>
    <property type="project" value="TreeGrafter"/>
</dbReference>
<accession>A0A2S0MPY1</accession>
<evidence type="ECO:0000256" key="5">
    <source>
        <dbReference type="ARBA" id="ARBA00022729"/>
    </source>
</evidence>
<keyword evidence="9 10" id="KW-0998">Cell outer membrane</keyword>
<evidence type="ECO:0000256" key="8">
    <source>
        <dbReference type="ARBA" id="ARBA00023170"/>
    </source>
</evidence>
<keyword evidence="5 13" id="KW-0732">Signal</keyword>
<keyword evidence="8 16" id="KW-0675">Receptor</keyword>
<sequence>MSTSSNVRRLLLCASTALVHVPYSASAQDDENETFTLDPIIVRTNREESTVLDVPANISIIDGEEIKDRNITDFGDLTRTIPGVTAGRQTTATDPFSTFGGINIRGVGGNRVQLQVDGSRIPERIIDGTRDYVDFSFIKQVEIFRGPSSVLWGSDALGGVVAFETIDPEDILDGRDRGLNARLAYSSFDKGTTASLSYAQRLSPTLEVLLGLSHYAGSEPELSNARADGGIYGCPRNLNWGATPCNAFDPTDSSSDKLLAKMVWTPDSRHRFEFTADILSRETNVQQNYLLGPQYSSFTGLPTGEIVHNKNRSLDLKRERYAIEHIWTPDNGFVENVRTVLSYTPNGYERTGTELSQSVVGDSMSTRDYLSYSEDFLELDVQAYSVFIAGQTEHNLIYGFDGDLTKSDYSRLDVETNLTTGAVTSKPAGGFNFANSDTRRADIFIQDRIVFGNGRFELTPGLRYATYKITPRTNADYRPVIGLEPRVREDKKLLKSLGALYRFNDTYSVWAKYGEGFKMPTAQQLFTSVPGSFFDLIPAPNLEPEEVESYEIGLRGEYGNGFFAINGFNAKYDNFIQSFYNIPGTAQYTYRNLSSVDVWGVEASAAWAFSDLLSGSISASWQKGTQMVSADADETPHTLPPLTAVISLRQDLPQYDLSLEAVGTFASAVSETENPDDFKPAGYGLLDLYASWQIIPNGALNFGVQNVFDKRYFTANAATYSQSATAAVARSNPIELQTGLGRTFTVSFDMAF</sequence>
<evidence type="ECO:0000256" key="12">
    <source>
        <dbReference type="RuleBase" id="RU003357"/>
    </source>
</evidence>
<reference evidence="17" key="1">
    <citation type="submission" date="2018-03" db="EMBL/GenBank/DDBJ databases">
        <title>Genomic analysis of the strain SH-1 isolated from shrimp intestine.</title>
        <authorList>
            <person name="Kim Y.-S."/>
            <person name="Kim S.-E."/>
            <person name="Kim K.-H."/>
        </authorList>
    </citation>
    <scope>NUCLEOTIDE SEQUENCE [LARGE SCALE GENOMIC DNA]</scope>
    <source>
        <strain evidence="17">SH-1</strain>
    </source>
</reference>
<evidence type="ECO:0000256" key="7">
    <source>
        <dbReference type="ARBA" id="ARBA00023136"/>
    </source>
</evidence>
<evidence type="ECO:0000313" key="17">
    <source>
        <dbReference type="Proteomes" id="UP000237655"/>
    </source>
</evidence>
<evidence type="ECO:0000256" key="13">
    <source>
        <dbReference type="SAM" id="SignalP"/>
    </source>
</evidence>
<gene>
    <name evidence="16" type="ORF">C6Y53_09695</name>
</gene>
<name>A0A2S0MPY1_9RHOB</name>
<feature type="domain" description="TonB-dependent receptor plug" evidence="15">
    <location>
        <begin position="51"/>
        <end position="160"/>
    </location>
</feature>
<dbReference type="GO" id="GO:0044718">
    <property type="term" value="P:siderophore transmembrane transport"/>
    <property type="evidence" value="ECO:0007669"/>
    <property type="project" value="TreeGrafter"/>
</dbReference>
<keyword evidence="17" id="KW-1185">Reference proteome</keyword>
<comment type="subcellular location">
    <subcellularLocation>
        <location evidence="1 10">Cell outer membrane</location>
        <topology evidence="1 10">Multi-pass membrane protein</topology>
    </subcellularLocation>
</comment>
<dbReference type="NCBIfam" id="TIGR01786">
    <property type="entry name" value="TonB-hemlactrns"/>
    <property type="match status" value="1"/>
</dbReference>
<dbReference type="PROSITE" id="PS52016">
    <property type="entry name" value="TONB_DEPENDENT_REC_3"/>
    <property type="match status" value="1"/>
</dbReference>
<evidence type="ECO:0000256" key="9">
    <source>
        <dbReference type="ARBA" id="ARBA00023237"/>
    </source>
</evidence>
<dbReference type="RefSeq" id="WP_106472267.1">
    <property type="nucleotide sequence ID" value="NZ_CP027665.1"/>
</dbReference>
<dbReference type="Pfam" id="PF00593">
    <property type="entry name" value="TonB_dep_Rec_b-barrel"/>
    <property type="match status" value="1"/>
</dbReference>
<evidence type="ECO:0000256" key="1">
    <source>
        <dbReference type="ARBA" id="ARBA00004571"/>
    </source>
</evidence>
<feature type="chain" id="PRO_5015682617" evidence="13">
    <location>
        <begin position="28"/>
        <end position="752"/>
    </location>
</feature>
<evidence type="ECO:0000256" key="2">
    <source>
        <dbReference type="ARBA" id="ARBA00022448"/>
    </source>
</evidence>
<organism evidence="16 17">
    <name type="scientific">Pukyongiella litopenaei</name>
    <dbReference type="NCBI Taxonomy" id="2605946"/>
    <lineage>
        <taxon>Bacteria</taxon>
        <taxon>Pseudomonadati</taxon>
        <taxon>Pseudomonadota</taxon>
        <taxon>Alphaproteobacteria</taxon>
        <taxon>Rhodobacterales</taxon>
        <taxon>Paracoccaceae</taxon>
        <taxon>Pukyongiella</taxon>
    </lineage>
</organism>
<dbReference type="KEGG" id="thas:C6Y53_09695"/>
<keyword evidence="6 12" id="KW-0798">TonB box</keyword>
<keyword evidence="4 10" id="KW-0812">Transmembrane</keyword>
<evidence type="ECO:0000256" key="4">
    <source>
        <dbReference type="ARBA" id="ARBA00022692"/>
    </source>
</evidence>
<evidence type="ECO:0000256" key="11">
    <source>
        <dbReference type="PROSITE-ProRule" id="PRU10144"/>
    </source>
</evidence>
<dbReference type="Gene3D" id="2.40.170.20">
    <property type="entry name" value="TonB-dependent receptor, beta-barrel domain"/>
    <property type="match status" value="1"/>
</dbReference>
<evidence type="ECO:0000259" key="14">
    <source>
        <dbReference type="Pfam" id="PF00593"/>
    </source>
</evidence>
<keyword evidence="2 10" id="KW-0813">Transport</keyword>
<feature type="short sequence motif" description="TonB C-terminal box" evidence="11">
    <location>
        <begin position="735"/>
        <end position="752"/>
    </location>
</feature>
<dbReference type="InterPro" id="IPR000531">
    <property type="entry name" value="Beta-barrel_TonB"/>
</dbReference>
<evidence type="ECO:0000313" key="16">
    <source>
        <dbReference type="EMBL" id="AVO37949.1"/>
    </source>
</evidence>
<dbReference type="InterPro" id="IPR012910">
    <property type="entry name" value="Plug_dom"/>
</dbReference>
<protein>
    <submittedName>
        <fullName evidence="16">TonB-dependent hemoglobin/transferrin/lactoferrin family receptor</fullName>
    </submittedName>
</protein>
<dbReference type="PANTHER" id="PTHR30069:SF29">
    <property type="entry name" value="HEMOGLOBIN AND HEMOGLOBIN-HAPTOGLOBIN-BINDING PROTEIN 1-RELATED"/>
    <property type="match status" value="1"/>
</dbReference>
<dbReference type="Proteomes" id="UP000237655">
    <property type="component" value="Chromosome"/>
</dbReference>
<comment type="similarity">
    <text evidence="10 12">Belongs to the TonB-dependent receptor family.</text>
</comment>
<dbReference type="Pfam" id="PF07715">
    <property type="entry name" value="Plug"/>
    <property type="match status" value="1"/>
</dbReference>
<proteinExistence type="inferred from homology"/>
<feature type="signal peptide" evidence="13">
    <location>
        <begin position="1"/>
        <end position="27"/>
    </location>
</feature>
<dbReference type="EMBL" id="CP027665">
    <property type="protein sequence ID" value="AVO37949.1"/>
    <property type="molecule type" value="Genomic_DNA"/>
</dbReference>
<keyword evidence="3 10" id="KW-1134">Transmembrane beta strand</keyword>